<protein>
    <submittedName>
        <fullName evidence="1">Uncharacterized protein</fullName>
    </submittedName>
</protein>
<sequence length="115" mass="12049">MAASSYSFRAGFATRLLKAAGCEVAAGAMAHVAGSHVISESYDDGNRQLDFFVIATGETDQGNMQARRGVAMHRAPVDVLPLDLAGLVVRVPMITILIKQAGNLESCIAMGRGKG</sequence>
<keyword evidence="2" id="KW-1185">Reference proteome</keyword>
<gene>
    <name evidence="1" type="ORF">C8F04DRAFT_946756</name>
</gene>
<dbReference type="AlphaFoldDB" id="A0AAD6XBE6"/>
<dbReference type="Proteomes" id="UP001218188">
    <property type="component" value="Unassembled WGS sequence"/>
</dbReference>
<evidence type="ECO:0000313" key="2">
    <source>
        <dbReference type="Proteomes" id="UP001218188"/>
    </source>
</evidence>
<reference evidence="1" key="1">
    <citation type="submission" date="2023-03" db="EMBL/GenBank/DDBJ databases">
        <title>Massive genome expansion in bonnet fungi (Mycena s.s.) driven by repeated elements and novel gene families across ecological guilds.</title>
        <authorList>
            <consortium name="Lawrence Berkeley National Laboratory"/>
            <person name="Harder C.B."/>
            <person name="Miyauchi S."/>
            <person name="Viragh M."/>
            <person name="Kuo A."/>
            <person name="Thoen E."/>
            <person name="Andreopoulos B."/>
            <person name="Lu D."/>
            <person name="Skrede I."/>
            <person name="Drula E."/>
            <person name="Henrissat B."/>
            <person name="Morin E."/>
            <person name="Kohler A."/>
            <person name="Barry K."/>
            <person name="LaButti K."/>
            <person name="Morin E."/>
            <person name="Salamov A."/>
            <person name="Lipzen A."/>
            <person name="Mereny Z."/>
            <person name="Hegedus B."/>
            <person name="Baldrian P."/>
            <person name="Stursova M."/>
            <person name="Weitz H."/>
            <person name="Taylor A."/>
            <person name="Grigoriev I.V."/>
            <person name="Nagy L.G."/>
            <person name="Martin F."/>
            <person name="Kauserud H."/>
        </authorList>
    </citation>
    <scope>NUCLEOTIDE SEQUENCE</scope>
    <source>
        <strain evidence="1">CBHHK200</strain>
    </source>
</reference>
<dbReference type="EMBL" id="JARJCM010000015">
    <property type="protein sequence ID" value="KAJ7041826.1"/>
    <property type="molecule type" value="Genomic_DNA"/>
</dbReference>
<comment type="caution">
    <text evidence="1">The sequence shown here is derived from an EMBL/GenBank/DDBJ whole genome shotgun (WGS) entry which is preliminary data.</text>
</comment>
<organism evidence="1 2">
    <name type="scientific">Mycena alexandri</name>
    <dbReference type="NCBI Taxonomy" id="1745969"/>
    <lineage>
        <taxon>Eukaryota</taxon>
        <taxon>Fungi</taxon>
        <taxon>Dikarya</taxon>
        <taxon>Basidiomycota</taxon>
        <taxon>Agaricomycotina</taxon>
        <taxon>Agaricomycetes</taxon>
        <taxon>Agaricomycetidae</taxon>
        <taxon>Agaricales</taxon>
        <taxon>Marasmiineae</taxon>
        <taxon>Mycenaceae</taxon>
        <taxon>Mycena</taxon>
    </lineage>
</organism>
<evidence type="ECO:0000313" key="1">
    <source>
        <dbReference type="EMBL" id="KAJ7041826.1"/>
    </source>
</evidence>
<name>A0AAD6XBE6_9AGAR</name>
<proteinExistence type="predicted"/>
<accession>A0AAD6XBE6</accession>